<comment type="caution">
    <text evidence="1">The sequence shown here is derived from an EMBL/GenBank/DDBJ whole genome shotgun (WGS) entry which is preliminary data.</text>
</comment>
<protein>
    <submittedName>
        <fullName evidence="1">Uncharacterized protein</fullName>
    </submittedName>
</protein>
<accession>A0A0F9IUZ8</accession>
<reference evidence="1" key="1">
    <citation type="journal article" date="2015" name="Nature">
        <title>Complex archaea that bridge the gap between prokaryotes and eukaryotes.</title>
        <authorList>
            <person name="Spang A."/>
            <person name="Saw J.H."/>
            <person name="Jorgensen S.L."/>
            <person name="Zaremba-Niedzwiedzka K."/>
            <person name="Martijn J."/>
            <person name="Lind A.E."/>
            <person name="van Eijk R."/>
            <person name="Schleper C."/>
            <person name="Guy L."/>
            <person name="Ettema T.J."/>
        </authorList>
    </citation>
    <scope>NUCLEOTIDE SEQUENCE</scope>
</reference>
<evidence type="ECO:0000313" key="1">
    <source>
        <dbReference type="EMBL" id="KKM61169.1"/>
    </source>
</evidence>
<dbReference type="AlphaFoldDB" id="A0A0F9IUZ8"/>
<dbReference type="EMBL" id="LAZR01011538">
    <property type="protein sequence ID" value="KKM61169.1"/>
    <property type="molecule type" value="Genomic_DNA"/>
</dbReference>
<proteinExistence type="predicted"/>
<gene>
    <name evidence="1" type="ORF">LCGC14_1534440</name>
</gene>
<sequence>MLNTNNFTVERNKGSDLFDNLKTREPGFRGDGADLKPNLLLKAKNAEYGSKSESVLVTKQDLYISSQCLYM</sequence>
<organism evidence="1">
    <name type="scientific">marine sediment metagenome</name>
    <dbReference type="NCBI Taxonomy" id="412755"/>
    <lineage>
        <taxon>unclassified sequences</taxon>
        <taxon>metagenomes</taxon>
        <taxon>ecological metagenomes</taxon>
    </lineage>
</organism>
<name>A0A0F9IUZ8_9ZZZZ</name>